<proteinExistence type="predicted"/>
<reference evidence="1" key="1">
    <citation type="journal article" date="2020" name="Nature">
        <title>Giant virus diversity and host interactions through global metagenomics.</title>
        <authorList>
            <person name="Schulz F."/>
            <person name="Roux S."/>
            <person name="Paez-Espino D."/>
            <person name="Jungbluth S."/>
            <person name="Walsh D.A."/>
            <person name="Denef V.J."/>
            <person name="McMahon K.D."/>
            <person name="Konstantinidis K.T."/>
            <person name="Eloe-Fadrosh E.A."/>
            <person name="Kyrpides N.C."/>
            <person name="Woyke T."/>
        </authorList>
    </citation>
    <scope>NUCLEOTIDE SEQUENCE</scope>
    <source>
        <strain evidence="1">GVMAG-M-3300023174-30</strain>
    </source>
</reference>
<evidence type="ECO:0000313" key="1">
    <source>
        <dbReference type="EMBL" id="QHT17580.1"/>
    </source>
</evidence>
<dbReference type="AlphaFoldDB" id="A0A6C0DMY9"/>
<name>A0A6C0DMY9_9ZZZZ</name>
<protein>
    <submittedName>
        <fullName evidence="1">Uncharacterized protein</fullName>
    </submittedName>
</protein>
<sequence>MHKRGPGRPPKKGGKADNTYIFVDSRFSTQECRDPNYTEVGIIHICESAAINMLRAAVTDVFNAFGATGFDNTIFDIARQKCLESMKAKLDSDTSGKKYKVSNIRFEAITVDPSLITMNAYGTLLEYVGEKKAINNQ</sequence>
<dbReference type="EMBL" id="MN739643">
    <property type="protein sequence ID" value="QHT17580.1"/>
    <property type="molecule type" value="Genomic_DNA"/>
</dbReference>
<organism evidence="1">
    <name type="scientific">viral metagenome</name>
    <dbReference type="NCBI Taxonomy" id="1070528"/>
    <lineage>
        <taxon>unclassified sequences</taxon>
        <taxon>metagenomes</taxon>
        <taxon>organismal metagenomes</taxon>
    </lineage>
</organism>
<accession>A0A6C0DMY9</accession>